<comment type="miscellaneous">
    <text evidence="9">This enzyme catalyzes only one turnover and therefore is not strictly catalytic. According to one definition, an enzyme is a biocatalyst that acts repeatedly and over many reaction cycles.</text>
</comment>
<comment type="caution">
    <text evidence="12">The sequence shown here is derived from an EMBL/GenBank/DDBJ whole genome shotgun (WGS) entry which is preliminary data.</text>
</comment>
<evidence type="ECO:0000256" key="3">
    <source>
        <dbReference type="ARBA" id="ARBA00022490"/>
    </source>
</evidence>
<dbReference type="InterPro" id="IPR036631">
    <property type="entry name" value="MGMT_N_sf"/>
</dbReference>
<protein>
    <recommendedName>
        <fullName evidence="9">Methylated-DNA--protein-cysteine methyltransferase</fullName>
        <ecNumber evidence="9">2.1.1.63</ecNumber>
    </recommendedName>
    <alternativeName>
        <fullName evidence="9">6-O-methylguanine-DNA methyltransferase</fullName>
        <shortName evidence="9">MGMT</shortName>
    </alternativeName>
    <alternativeName>
        <fullName evidence="9">O-6-methylguanine-DNA-alkyltransferase</fullName>
    </alternativeName>
</protein>
<dbReference type="Pfam" id="PF01035">
    <property type="entry name" value="DNA_binding_1"/>
    <property type="match status" value="1"/>
</dbReference>
<evidence type="ECO:0000256" key="4">
    <source>
        <dbReference type="ARBA" id="ARBA00022603"/>
    </source>
</evidence>
<keyword evidence="13" id="KW-1185">Reference proteome</keyword>
<comment type="catalytic activity">
    <reaction evidence="1 9">
        <text>a 4-O-methyl-thymidine in DNA + L-cysteinyl-[protein] = a thymidine in DNA + S-methyl-L-cysteinyl-[protein]</text>
        <dbReference type="Rhea" id="RHEA:53428"/>
        <dbReference type="Rhea" id="RHEA-COMP:10131"/>
        <dbReference type="Rhea" id="RHEA-COMP:10132"/>
        <dbReference type="Rhea" id="RHEA-COMP:13555"/>
        <dbReference type="Rhea" id="RHEA-COMP:13556"/>
        <dbReference type="ChEBI" id="CHEBI:29950"/>
        <dbReference type="ChEBI" id="CHEBI:82612"/>
        <dbReference type="ChEBI" id="CHEBI:137386"/>
        <dbReference type="ChEBI" id="CHEBI:137387"/>
        <dbReference type="EC" id="2.1.1.63"/>
    </reaction>
</comment>
<evidence type="ECO:0000256" key="8">
    <source>
        <dbReference type="ARBA" id="ARBA00049348"/>
    </source>
</evidence>
<dbReference type="InterPro" id="IPR036388">
    <property type="entry name" value="WH-like_DNA-bd_sf"/>
</dbReference>
<proteinExistence type="inferred from homology"/>
<dbReference type="HAMAP" id="MF_00772">
    <property type="entry name" value="OGT"/>
    <property type="match status" value="1"/>
</dbReference>
<evidence type="ECO:0000256" key="6">
    <source>
        <dbReference type="ARBA" id="ARBA00022763"/>
    </source>
</evidence>
<comment type="similarity">
    <text evidence="2 9">Belongs to the MGMT family.</text>
</comment>
<keyword evidence="5 9" id="KW-0808">Transferase</keyword>
<evidence type="ECO:0000256" key="5">
    <source>
        <dbReference type="ARBA" id="ARBA00022679"/>
    </source>
</evidence>
<dbReference type="GO" id="GO:0005737">
    <property type="term" value="C:cytoplasm"/>
    <property type="evidence" value="ECO:0007669"/>
    <property type="project" value="UniProtKB-SubCell"/>
</dbReference>
<dbReference type="PANTHER" id="PTHR10815">
    <property type="entry name" value="METHYLATED-DNA--PROTEIN-CYSTEINE METHYLTRANSFERASE"/>
    <property type="match status" value="1"/>
</dbReference>
<keyword evidence="7 9" id="KW-0234">DNA repair</keyword>
<dbReference type="InterPro" id="IPR014048">
    <property type="entry name" value="MethylDNA_cys_MeTrfase_DNA-bd"/>
</dbReference>
<evidence type="ECO:0000259" key="10">
    <source>
        <dbReference type="Pfam" id="PF01035"/>
    </source>
</evidence>
<evidence type="ECO:0000259" key="11">
    <source>
        <dbReference type="Pfam" id="PF02870"/>
    </source>
</evidence>
<dbReference type="PANTHER" id="PTHR10815:SF5">
    <property type="entry name" value="METHYLATED-DNA--PROTEIN-CYSTEINE METHYLTRANSFERASE"/>
    <property type="match status" value="1"/>
</dbReference>
<name>A0A926D760_9FIRM</name>
<evidence type="ECO:0000313" key="12">
    <source>
        <dbReference type="EMBL" id="MBC8532094.1"/>
    </source>
</evidence>
<dbReference type="FunFam" id="1.10.10.10:FF:000214">
    <property type="entry name" value="Methylated-DNA--protein-cysteine methyltransferase"/>
    <property type="match status" value="1"/>
</dbReference>
<feature type="domain" description="Methylguanine DNA methyltransferase ribonuclease-like" evidence="11">
    <location>
        <begin position="10"/>
        <end position="77"/>
    </location>
</feature>
<dbReference type="Gene3D" id="3.30.160.70">
    <property type="entry name" value="Methylated DNA-protein cysteine methyltransferase domain"/>
    <property type="match status" value="1"/>
</dbReference>
<dbReference type="AlphaFoldDB" id="A0A926D760"/>
<accession>A0A926D760</accession>
<evidence type="ECO:0000313" key="13">
    <source>
        <dbReference type="Proteomes" id="UP000623172"/>
    </source>
</evidence>
<comment type="subcellular location">
    <subcellularLocation>
        <location evidence="9">Cytoplasm</location>
    </subcellularLocation>
</comment>
<comment type="function">
    <text evidence="9">Involved in the cellular defense against the biological effects of O6-methylguanine (O6-MeG) and O4-methylthymine (O4-MeT) in DNA. Repairs the methylated nucleobase in DNA by stoichiometrically transferring the methyl group to a cysteine residue in the enzyme. This is a suicide reaction: the enzyme is irreversibly inactivated.</text>
</comment>
<dbReference type="InterPro" id="IPR036217">
    <property type="entry name" value="MethylDNA_cys_MeTrfase_DNAb"/>
</dbReference>
<feature type="active site" description="Nucleophile; methyl group acceptor" evidence="9">
    <location>
        <position position="133"/>
    </location>
</feature>
<dbReference type="NCBIfam" id="TIGR00589">
    <property type="entry name" value="ogt"/>
    <property type="match status" value="1"/>
</dbReference>
<dbReference type="GO" id="GO:0032259">
    <property type="term" value="P:methylation"/>
    <property type="evidence" value="ECO:0007669"/>
    <property type="project" value="UniProtKB-KW"/>
</dbReference>
<comment type="catalytic activity">
    <reaction evidence="8 9">
        <text>a 6-O-methyl-2'-deoxyguanosine in DNA + L-cysteinyl-[protein] = S-methyl-L-cysteinyl-[protein] + a 2'-deoxyguanosine in DNA</text>
        <dbReference type="Rhea" id="RHEA:24000"/>
        <dbReference type="Rhea" id="RHEA-COMP:10131"/>
        <dbReference type="Rhea" id="RHEA-COMP:10132"/>
        <dbReference type="Rhea" id="RHEA-COMP:11367"/>
        <dbReference type="Rhea" id="RHEA-COMP:11368"/>
        <dbReference type="ChEBI" id="CHEBI:29950"/>
        <dbReference type="ChEBI" id="CHEBI:82612"/>
        <dbReference type="ChEBI" id="CHEBI:85445"/>
        <dbReference type="ChEBI" id="CHEBI:85448"/>
        <dbReference type="EC" id="2.1.1.63"/>
    </reaction>
</comment>
<dbReference type="GO" id="GO:0006307">
    <property type="term" value="P:DNA alkylation repair"/>
    <property type="evidence" value="ECO:0007669"/>
    <property type="project" value="UniProtKB-UniRule"/>
</dbReference>
<feature type="domain" description="Methylated-DNA-[protein]-cysteine S-methyltransferase DNA binding" evidence="10">
    <location>
        <begin position="82"/>
        <end position="162"/>
    </location>
</feature>
<dbReference type="GO" id="GO:0003908">
    <property type="term" value="F:methylated-DNA-[protein]-cysteine S-methyltransferase activity"/>
    <property type="evidence" value="ECO:0007669"/>
    <property type="project" value="UniProtKB-UniRule"/>
</dbReference>
<dbReference type="CDD" id="cd06445">
    <property type="entry name" value="ATase"/>
    <property type="match status" value="1"/>
</dbReference>
<dbReference type="EC" id="2.1.1.63" evidence="9"/>
<evidence type="ECO:0000256" key="1">
    <source>
        <dbReference type="ARBA" id="ARBA00001286"/>
    </source>
</evidence>
<dbReference type="InterPro" id="IPR023546">
    <property type="entry name" value="MGMT"/>
</dbReference>
<evidence type="ECO:0000256" key="7">
    <source>
        <dbReference type="ARBA" id="ARBA00023204"/>
    </source>
</evidence>
<evidence type="ECO:0000256" key="9">
    <source>
        <dbReference type="HAMAP-Rule" id="MF_00772"/>
    </source>
</evidence>
<dbReference type="SUPFAM" id="SSF53155">
    <property type="entry name" value="Methylated DNA-protein cysteine methyltransferase domain"/>
    <property type="match status" value="1"/>
</dbReference>
<dbReference type="InterPro" id="IPR001497">
    <property type="entry name" value="MethylDNA_cys_MeTrfase_AS"/>
</dbReference>
<dbReference type="Gene3D" id="1.10.10.10">
    <property type="entry name" value="Winged helix-like DNA-binding domain superfamily/Winged helix DNA-binding domain"/>
    <property type="match status" value="1"/>
</dbReference>
<reference evidence="12" key="1">
    <citation type="submission" date="2020-08" db="EMBL/GenBank/DDBJ databases">
        <title>Genome public.</title>
        <authorList>
            <person name="Liu C."/>
            <person name="Sun Q."/>
        </authorList>
    </citation>
    <scope>NUCLEOTIDE SEQUENCE</scope>
    <source>
        <strain evidence="12">NSJ-53</strain>
    </source>
</reference>
<dbReference type="PROSITE" id="PS00374">
    <property type="entry name" value="MGMT"/>
    <property type="match status" value="1"/>
</dbReference>
<dbReference type="RefSeq" id="WP_249317178.1">
    <property type="nucleotide sequence ID" value="NZ_JACRSR010000004.1"/>
</dbReference>
<dbReference type="InterPro" id="IPR008332">
    <property type="entry name" value="MethylG_MeTrfase_N"/>
</dbReference>
<dbReference type="Proteomes" id="UP000623172">
    <property type="component" value="Unassembled WGS sequence"/>
</dbReference>
<keyword evidence="3 9" id="KW-0963">Cytoplasm</keyword>
<gene>
    <name evidence="12" type="ORF">H8696_09565</name>
</gene>
<keyword evidence="6 9" id="KW-0227">DNA damage</keyword>
<dbReference type="EMBL" id="JACRSR010000004">
    <property type="protein sequence ID" value="MBC8532094.1"/>
    <property type="molecule type" value="Genomic_DNA"/>
</dbReference>
<evidence type="ECO:0000256" key="2">
    <source>
        <dbReference type="ARBA" id="ARBA00008711"/>
    </source>
</evidence>
<dbReference type="SUPFAM" id="SSF46767">
    <property type="entry name" value="Methylated DNA-protein cysteine methyltransferase, C-terminal domain"/>
    <property type="match status" value="1"/>
</dbReference>
<dbReference type="Pfam" id="PF02870">
    <property type="entry name" value="Methyltransf_1N"/>
    <property type="match status" value="1"/>
</dbReference>
<organism evidence="12 13">
    <name type="scientific">Gehongia tenuis</name>
    <dbReference type="NCBI Taxonomy" id="2763655"/>
    <lineage>
        <taxon>Bacteria</taxon>
        <taxon>Bacillati</taxon>
        <taxon>Bacillota</taxon>
        <taxon>Clostridia</taxon>
        <taxon>Christensenellales</taxon>
        <taxon>Christensenellaceae</taxon>
        <taxon>Gehongia</taxon>
    </lineage>
</organism>
<sequence>MAKLHVVQQWIPSPIGPLLLLSSEKGIVGLDFSMEPVQKLIERGKLAVDGEGDPFHAESQLFEYFNRSRRVFELPLHMVGTPFQTSVWRELTLIPYGHTISYRKLAQRVGSPQGFRAVGAANGRNPIPIIVPCHRVINHNGALGGYGGGLDRKKFLLRLEGIPI</sequence>
<keyword evidence="4 9" id="KW-0489">Methyltransferase</keyword>